<evidence type="ECO:0000313" key="9">
    <source>
        <dbReference type="Proteomes" id="UP000249723"/>
    </source>
</evidence>
<feature type="domain" description="Aminopeptidase P N-terminal" evidence="7">
    <location>
        <begin position="96"/>
        <end position="221"/>
    </location>
</feature>
<evidence type="ECO:0000256" key="3">
    <source>
        <dbReference type="ARBA" id="ARBA00022723"/>
    </source>
</evidence>
<evidence type="ECO:0000259" key="7">
    <source>
        <dbReference type="SMART" id="SM01011"/>
    </source>
</evidence>
<keyword evidence="5" id="KW-0464">Manganese</keyword>
<dbReference type="AlphaFoldDB" id="A0A2X0L203"/>
<evidence type="ECO:0000256" key="6">
    <source>
        <dbReference type="SAM" id="MobiDB-lite"/>
    </source>
</evidence>
<dbReference type="SUPFAM" id="SSF53092">
    <property type="entry name" value="Creatinase/prolidase N-terminal domain"/>
    <property type="match status" value="1"/>
</dbReference>
<dbReference type="OrthoDB" id="4215474at2759"/>
<sequence>MPPRSFHPLARICRLGRSLSPSATRQPACSSSISAASFAICAFRPRSHGYHSSSAPTALTHGPSLDPSTISSPGYGQPLPSTHPHLLAEGELTPGISAHEYELRRRTLMDGLDSGSIVVIAGARLKYATAKIFYKFRQESNFWYLTGWEEPDSFLVLVKDSSLRGYKMFMFVPPKDANDEAWNGPRSGREGACQVFGADEAHDIALLSTHLKAILNSPSSSSSSNGSIYVDLPGEPTPSRHRSLIPSKTKSLFEYLVPKANALDETSEVLELLSGSGRTVKSANAQVERLRLIKSEAEIKVMTKAAQISARAHAKAMRFCEPTSASPDAIDESSIVAHFEYYCALKGSPRPAYVPVCASGPSGLTIHYTSNRLPLLPNHVVNLDAGCEYAGYASDITRTFPVSGTFTTPQKHLYEVVLRVQTECIKLCTAEKGMTLEELHRRSVDIMRVELTDLGFHLRGGDLERTLYPHFLTHPIGIDLHDTPGFSRGESIQAGMVITIEPGIFVPPHTSFPVGFHNTSVRVEDEILVRERDQVVLSVDAPKEVIDIEKTCQGYFDGLPGQ</sequence>
<dbReference type="PANTHER" id="PTHR43226">
    <property type="entry name" value="XAA-PRO AMINOPEPTIDASE 3"/>
    <property type="match status" value="1"/>
</dbReference>
<reference evidence="9" key="1">
    <citation type="submission" date="2016-10" db="EMBL/GenBank/DDBJ databases">
        <authorList>
            <person name="Jeantristanb JTB J.-T."/>
            <person name="Ricardo R."/>
        </authorList>
    </citation>
    <scope>NUCLEOTIDE SEQUENCE [LARGE SCALE GENOMIC DNA]</scope>
</reference>
<dbReference type="Gene3D" id="3.90.230.10">
    <property type="entry name" value="Creatinase/methionine aminopeptidase superfamily"/>
    <property type="match status" value="1"/>
</dbReference>
<dbReference type="STRING" id="289078.A0A2X0L203"/>
<dbReference type="InterPro" id="IPR052433">
    <property type="entry name" value="X-Pro_dipept-like"/>
</dbReference>
<protein>
    <submittedName>
        <fullName evidence="8">BZ3500_MvSof-1268-A1-R1_Chr7-1g09112 protein</fullName>
    </submittedName>
</protein>
<dbReference type="InterPro" id="IPR029149">
    <property type="entry name" value="Creatin/AminoP/Spt16_N"/>
</dbReference>
<comment type="similarity">
    <text evidence="2">Belongs to the peptidase M24B family.</text>
</comment>
<organism evidence="8 9">
    <name type="scientific">Microbotryum saponariae</name>
    <dbReference type="NCBI Taxonomy" id="289078"/>
    <lineage>
        <taxon>Eukaryota</taxon>
        <taxon>Fungi</taxon>
        <taxon>Dikarya</taxon>
        <taxon>Basidiomycota</taxon>
        <taxon>Pucciniomycotina</taxon>
        <taxon>Microbotryomycetes</taxon>
        <taxon>Microbotryales</taxon>
        <taxon>Microbotryaceae</taxon>
        <taxon>Microbotryum</taxon>
    </lineage>
</organism>
<dbReference type="GO" id="GO:0030145">
    <property type="term" value="F:manganese ion binding"/>
    <property type="evidence" value="ECO:0007669"/>
    <property type="project" value="InterPro"/>
</dbReference>
<proteinExistence type="inferred from homology"/>
<dbReference type="InterPro" id="IPR007865">
    <property type="entry name" value="Aminopep_P_N"/>
</dbReference>
<dbReference type="Pfam" id="PF05195">
    <property type="entry name" value="AMP_N"/>
    <property type="match status" value="1"/>
</dbReference>
<dbReference type="InterPro" id="IPR036005">
    <property type="entry name" value="Creatinase/aminopeptidase-like"/>
</dbReference>
<keyword evidence="9" id="KW-1185">Reference proteome</keyword>
<evidence type="ECO:0000256" key="2">
    <source>
        <dbReference type="ARBA" id="ARBA00008766"/>
    </source>
</evidence>
<keyword evidence="4" id="KW-0378">Hydrolase</keyword>
<dbReference type="Proteomes" id="UP000249723">
    <property type="component" value="Unassembled WGS sequence"/>
</dbReference>
<dbReference type="SMART" id="SM01011">
    <property type="entry name" value="AMP_N"/>
    <property type="match status" value="1"/>
</dbReference>
<dbReference type="Pfam" id="PF00557">
    <property type="entry name" value="Peptidase_M24"/>
    <property type="match status" value="1"/>
</dbReference>
<dbReference type="GO" id="GO:0070006">
    <property type="term" value="F:metalloaminopeptidase activity"/>
    <property type="evidence" value="ECO:0007669"/>
    <property type="project" value="InterPro"/>
</dbReference>
<keyword evidence="3" id="KW-0479">Metal-binding</keyword>
<dbReference type="PANTHER" id="PTHR43226:SF4">
    <property type="entry name" value="XAA-PRO AMINOPEPTIDASE 3"/>
    <property type="match status" value="1"/>
</dbReference>
<dbReference type="EMBL" id="FMWP01000127">
    <property type="protein sequence ID" value="SDA02825.1"/>
    <property type="molecule type" value="Genomic_DNA"/>
</dbReference>
<accession>A0A2X0L203</accession>
<evidence type="ECO:0000256" key="5">
    <source>
        <dbReference type="ARBA" id="ARBA00023211"/>
    </source>
</evidence>
<dbReference type="Gene3D" id="3.40.350.10">
    <property type="entry name" value="Creatinase/prolidase N-terminal domain"/>
    <property type="match status" value="1"/>
</dbReference>
<dbReference type="InterPro" id="IPR000994">
    <property type="entry name" value="Pept_M24"/>
</dbReference>
<dbReference type="GO" id="GO:0006508">
    <property type="term" value="P:proteolysis"/>
    <property type="evidence" value="ECO:0007669"/>
    <property type="project" value="TreeGrafter"/>
</dbReference>
<gene>
    <name evidence="8" type="ORF">BZ3500_MVSOF-1268-A1-R1_CHR7-1G09112</name>
</gene>
<name>A0A2X0L203_9BASI</name>
<dbReference type="GO" id="GO:0005739">
    <property type="term" value="C:mitochondrion"/>
    <property type="evidence" value="ECO:0007669"/>
    <property type="project" value="TreeGrafter"/>
</dbReference>
<evidence type="ECO:0000256" key="1">
    <source>
        <dbReference type="ARBA" id="ARBA00001936"/>
    </source>
</evidence>
<evidence type="ECO:0000256" key="4">
    <source>
        <dbReference type="ARBA" id="ARBA00022801"/>
    </source>
</evidence>
<dbReference type="SUPFAM" id="SSF55920">
    <property type="entry name" value="Creatinase/aminopeptidase"/>
    <property type="match status" value="1"/>
</dbReference>
<evidence type="ECO:0000313" key="8">
    <source>
        <dbReference type="EMBL" id="SDA02825.1"/>
    </source>
</evidence>
<feature type="region of interest" description="Disordered" evidence="6">
    <location>
        <begin position="52"/>
        <end position="76"/>
    </location>
</feature>
<comment type="cofactor">
    <cofactor evidence="1">
        <name>Mn(2+)</name>
        <dbReference type="ChEBI" id="CHEBI:29035"/>
    </cofactor>
</comment>